<dbReference type="InterPro" id="IPR051330">
    <property type="entry name" value="Phosphatase_reg/MetRdx"/>
</dbReference>
<name>A0A939IL37_9GAMM</name>
<evidence type="ECO:0000313" key="4">
    <source>
        <dbReference type="Proteomes" id="UP000664303"/>
    </source>
</evidence>
<keyword evidence="4" id="KW-1185">Reference proteome</keyword>
<dbReference type="PROSITE" id="PS01320">
    <property type="entry name" value="UPF0067"/>
    <property type="match status" value="1"/>
</dbReference>
<dbReference type="PANTHER" id="PTHR21021">
    <property type="entry name" value="GAF/PUTATIVE CYTOSKELETAL PROTEIN"/>
    <property type="match status" value="1"/>
</dbReference>
<dbReference type="Gene3D" id="3.30.450.40">
    <property type="match status" value="1"/>
</dbReference>
<evidence type="ECO:0000259" key="2">
    <source>
        <dbReference type="Pfam" id="PF13185"/>
    </source>
</evidence>
<dbReference type="InterPro" id="IPR029016">
    <property type="entry name" value="GAF-like_dom_sf"/>
</dbReference>
<dbReference type="InterPro" id="IPR003018">
    <property type="entry name" value="GAF"/>
</dbReference>
<dbReference type="Pfam" id="PF13185">
    <property type="entry name" value="GAF_2"/>
    <property type="match status" value="1"/>
</dbReference>
<dbReference type="AlphaFoldDB" id="A0A939IL37"/>
<proteinExistence type="inferred from homology"/>
<dbReference type="FunFam" id="3.30.450.40:FF:000008">
    <property type="entry name" value="GAF domain-containing proteins"/>
    <property type="match status" value="1"/>
</dbReference>
<dbReference type="Proteomes" id="UP000664303">
    <property type="component" value="Unassembled WGS sequence"/>
</dbReference>
<dbReference type="RefSeq" id="WP_206559018.1">
    <property type="nucleotide sequence ID" value="NZ_JAFKCZ010000002.1"/>
</dbReference>
<dbReference type="InterPro" id="IPR000614">
    <property type="entry name" value="FRMsr_CS"/>
</dbReference>
<dbReference type="EMBL" id="JAFKCZ010000002">
    <property type="protein sequence ID" value="MBN7795572.1"/>
    <property type="molecule type" value="Genomic_DNA"/>
</dbReference>
<dbReference type="GO" id="GO:0033745">
    <property type="term" value="F:L-methionine-(R)-S-oxide reductase activity"/>
    <property type="evidence" value="ECO:0007669"/>
    <property type="project" value="TreeGrafter"/>
</dbReference>
<dbReference type="GO" id="GO:0005829">
    <property type="term" value="C:cytosol"/>
    <property type="evidence" value="ECO:0007669"/>
    <property type="project" value="TreeGrafter"/>
</dbReference>
<comment type="similarity">
    <text evidence="1">Belongs to the free Met sulfoxide reductase family.</text>
</comment>
<protein>
    <submittedName>
        <fullName evidence="3">GAF domain-containing protein</fullName>
    </submittedName>
</protein>
<accession>A0A939IL37</accession>
<organism evidence="3 4">
    <name type="scientific">Parahaliea mediterranea</name>
    <dbReference type="NCBI Taxonomy" id="651086"/>
    <lineage>
        <taxon>Bacteria</taxon>
        <taxon>Pseudomonadati</taxon>
        <taxon>Pseudomonadota</taxon>
        <taxon>Gammaproteobacteria</taxon>
        <taxon>Cellvibrionales</taxon>
        <taxon>Halieaceae</taxon>
        <taxon>Parahaliea</taxon>
    </lineage>
</organism>
<dbReference type="PANTHER" id="PTHR21021:SF15">
    <property type="entry name" value="FREE METHIONINE-R-SULFOXIDE REDUCTASE"/>
    <property type="match status" value="1"/>
</dbReference>
<gene>
    <name evidence="3" type="ORF">JYP50_03150</name>
</gene>
<feature type="domain" description="GAF" evidence="2">
    <location>
        <begin position="43"/>
        <end position="143"/>
    </location>
</feature>
<reference evidence="3" key="1">
    <citation type="submission" date="2021-02" db="EMBL/GenBank/DDBJ databases">
        <title>PHA producing bacteria isolated from coastal sediment in Guangdong, Shenzhen.</title>
        <authorList>
            <person name="Zheng W."/>
            <person name="Yu S."/>
            <person name="Huang Y."/>
        </authorList>
    </citation>
    <scope>NUCLEOTIDE SEQUENCE</scope>
    <source>
        <strain evidence="3">TN14-10</strain>
    </source>
</reference>
<sequence length="150" mass="16297">MLPLEEARLQLRGLMAGEPDLVANAANFSAFLNEQLDNINWLGFYFLRGDELVLGPFQGRPACVRIPVGKGVCGAAVASGSTQVVADVHRFPGHIACDIRSRSEVVVPLWRAGEIVGVLDVDSPVTDRFSAAEVEYIEALARHFCELQFG</sequence>
<dbReference type="SUPFAM" id="SSF55781">
    <property type="entry name" value="GAF domain-like"/>
    <property type="match status" value="1"/>
</dbReference>
<evidence type="ECO:0000313" key="3">
    <source>
        <dbReference type="EMBL" id="MBN7795572.1"/>
    </source>
</evidence>
<comment type="caution">
    <text evidence="3">The sequence shown here is derived from an EMBL/GenBank/DDBJ whole genome shotgun (WGS) entry which is preliminary data.</text>
</comment>
<evidence type="ECO:0000256" key="1">
    <source>
        <dbReference type="ARBA" id="ARBA00038454"/>
    </source>
</evidence>